<evidence type="ECO:0000313" key="3">
    <source>
        <dbReference type="Proteomes" id="UP001152799"/>
    </source>
</evidence>
<sequence length="105" mass="12079">MLLYLTFHRQHAVVPAFVHATRAEDNQNNTEHNALFYTTISLVVIFIVYLTYKIIQNLINKRTATETENTVYTLELIEKLENNEIKCKLSKPTPVTTIVADEVKA</sequence>
<keyword evidence="1" id="KW-1133">Transmembrane helix</keyword>
<dbReference type="Proteomes" id="UP001152799">
    <property type="component" value="Chromosome 1"/>
</dbReference>
<feature type="transmembrane region" description="Helical" evidence="1">
    <location>
        <begin position="34"/>
        <end position="52"/>
    </location>
</feature>
<name>A0A9N9Q892_9CUCU</name>
<evidence type="ECO:0000256" key="1">
    <source>
        <dbReference type="SAM" id="Phobius"/>
    </source>
</evidence>
<accession>A0A9N9Q892</accession>
<organism evidence="2 3">
    <name type="scientific">Ceutorhynchus assimilis</name>
    <name type="common">cabbage seed weevil</name>
    <dbReference type="NCBI Taxonomy" id="467358"/>
    <lineage>
        <taxon>Eukaryota</taxon>
        <taxon>Metazoa</taxon>
        <taxon>Ecdysozoa</taxon>
        <taxon>Arthropoda</taxon>
        <taxon>Hexapoda</taxon>
        <taxon>Insecta</taxon>
        <taxon>Pterygota</taxon>
        <taxon>Neoptera</taxon>
        <taxon>Endopterygota</taxon>
        <taxon>Coleoptera</taxon>
        <taxon>Polyphaga</taxon>
        <taxon>Cucujiformia</taxon>
        <taxon>Curculionidae</taxon>
        <taxon>Ceutorhynchinae</taxon>
        <taxon>Ceutorhynchus</taxon>
    </lineage>
</organism>
<gene>
    <name evidence="2" type="ORF">CEUTPL_LOCUS453</name>
</gene>
<dbReference type="AlphaFoldDB" id="A0A9N9Q892"/>
<evidence type="ECO:0000313" key="2">
    <source>
        <dbReference type="EMBL" id="CAG9759711.1"/>
    </source>
</evidence>
<keyword evidence="1" id="KW-0472">Membrane</keyword>
<protein>
    <submittedName>
        <fullName evidence="2">Uncharacterized protein</fullName>
    </submittedName>
</protein>
<proteinExistence type="predicted"/>
<dbReference type="EMBL" id="OU892277">
    <property type="protein sequence ID" value="CAG9759711.1"/>
    <property type="molecule type" value="Genomic_DNA"/>
</dbReference>
<keyword evidence="1" id="KW-0812">Transmembrane</keyword>
<keyword evidence="3" id="KW-1185">Reference proteome</keyword>
<reference evidence="2" key="1">
    <citation type="submission" date="2022-01" db="EMBL/GenBank/DDBJ databases">
        <authorList>
            <person name="King R."/>
        </authorList>
    </citation>
    <scope>NUCLEOTIDE SEQUENCE</scope>
</reference>